<dbReference type="SUPFAM" id="SSF47781">
    <property type="entry name" value="RuvA domain 2-like"/>
    <property type="match status" value="1"/>
</dbReference>
<dbReference type="InterPro" id="IPR010994">
    <property type="entry name" value="RuvA_2-like"/>
</dbReference>
<dbReference type="InterPro" id="IPR012340">
    <property type="entry name" value="NA-bd_OB-fold"/>
</dbReference>
<dbReference type="EC" id="6.5.1.2" evidence="11"/>
<evidence type="ECO:0000256" key="10">
    <source>
        <dbReference type="ARBA" id="ARBA00034005"/>
    </source>
</evidence>
<keyword evidence="5 11" id="KW-0227">DNA damage</keyword>
<dbReference type="NCBIfam" id="TIGR00575">
    <property type="entry name" value="dnlj"/>
    <property type="match status" value="1"/>
</dbReference>
<feature type="binding site" evidence="11">
    <location>
        <begin position="35"/>
        <end position="39"/>
    </location>
    <ligand>
        <name>NAD(+)</name>
        <dbReference type="ChEBI" id="CHEBI:57540"/>
    </ligand>
</feature>
<feature type="binding site" evidence="11">
    <location>
        <position position="158"/>
    </location>
    <ligand>
        <name>NAD(+)</name>
        <dbReference type="ChEBI" id="CHEBI:57540"/>
    </ligand>
</feature>
<feature type="binding site" evidence="11">
    <location>
        <position position="376"/>
    </location>
    <ligand>
        <name>Zn(2+)</name>
        <dbReference type="ChEBI" id="CHEBI:29105"/>
    </ligand>
</feature>
<dbReference type="InterPro" id="IPR004150">
    <property type="entry name" value="NAD_DNA_ligase_OB"/>
</dbReference>
<dbReference type="InterPro" id="IPR013840">
    <property type="entry name" value="DNAligase_N"/>
</dbReference>
<dbReference type="SUPFAM" id="SSF52113">
    <property type="entry name" value="BRCT domain"/>
    <property type="match status" value="1"/>
</dbReference>
<dbReference type="CDD" id="cd17748">
    <property type="entry name" value="BRCT_DNA_ligase_like"/>
    <property type="match status" value="1"/>
</dbReference>
<dbReference type="RefSeq" id="WP_394839086.1">
    <property type="nucleotide sequence ID" value="NZ_CP089929.1"/>
</dbReference>
<comment type="function">
    <text evidence="1 11">DNA ligase that catalyzes the formation of phosphodiester linkages between 5'-phosphoryl and 3'-hydroxyl groups in double-stranded DNA using NAD as a coenzyme and as the energy source for the reaction. It is essential for DNA replication and repair of damaged DNA.</text>
</comment>
<evidence type="ECO:0000259" key="12">
    <source>
        <dbReference type="PROSITE" id="PS50172"/>
    </source>
</evidence>
<evidence type="ECO:0000256" key="7">
    <source>
        <dbReference type="ARBA" id="ARBA00022842"/>
    </source>
</evidence>
<keyword evidence="9 11" id="KW-0234">DNA repair</keyword>
<dbReference type="Gene3D" id="3.30.470.30">
    <property type="entry name" value="DNA ligase/mRNA capping enzyme"/>
    <property type="match status" value="1"/>
</dbReference>
<evidence type="ECO:0000256" key="5">
    <source>
        <dbReference type="ARBA" id="ARBA00022763"/>
    </source>
</evidence>
<dbReference type="InterPro" id="IPR001679">
    <property type="entry name" value="DNA_ligase"/>
</dbReference>
<feature type="binding site" evidence="11">
    <location>
        <begin position="77"/>
        <end position="78"/>
    </location>
    <ligand>
        <name>NAD(+)</name>
        <dbReference type="ChEBI" id="CHEBI:57540"/>
    </ligand>
</feature>
<keyword evidence="2 11" id="KW-0436">Ligase</keyword>
<gene>
    <name evidence="11 13" type="primary">ligA</name>
    <name evidence="13" type="ORF">LVJ94_19545</name>
</gene>
<organism evidence="13 14">
    <name type="scientific">Pendulispora rubella</name>
    <dbReference type="NCBI Taxonomy" id="2741070"/>
    <lineage>
        <taxon>Bacteria</taxon>
        <taxon>Pseudomonadati</taxon>
        <taxon>Myxococcota</taxon>
        <taxon>Myxococcia</taxon>
        <taxon>Myxococcales</taxon>
        <taxon>Sorangiineae</taxon>
        <taxon>Pendulisporaceae</taxon>
        <taxon>Pendulispora</taxon>
    </lineage>
</organism>
<evidence type="ECO:0000256" key="4">
    <source>
        <dbReference type="ARBA" id="ARBA00022723"/>
    </source>
</evidence>
<comment type="similarity">
    <text evidence="11">Belongs to the NAD-dependent DNA ligase family. LigA subfamily.</text>
</comment>
<dbReference type="Gene3D" id="2.40.50.140">
    <property type="entry name" value="Nucleic acid-binding proteins"/>
    <property type="match status" value="1"/>
</dbReference>
<evidence type="ECO:0000256" key="3">
    <source>
        <dbReference type="ARBA" id="ARBA00022705"/>
    </source>
</evidence>
<keyword evidence="3 11" id="KW-0235">DNA replication</keyword>
<dbReference type="SMART" id="SM00532">
    <property type="entry name" value="LIGANc"/>
    <property type="match status" value="1"/>
</dbReference>
<dbReference type="SUPFAM" id="SSF50249">
    <property type="entry name" value="Nucleic acid-binding proteins"/>
    <property type="match status" value="1"/>
</dbReference>
<dbReference type="Pfam" id="PF00533">
    <property type="entry name" value="BRCT"/>
    <property type="match status" value="1"/>
</dbReference>
<sequence length="641" mass="69954">MSKSTKEKPEIESLEGAIRHHNHLYWDQAAPEISDVEYDKLVRRLKDLAPDSPVLSEMGPSKRVLGEEFRHKEPMLSLDKCYEPAELEQWAASFEGRVVAMPKFDGIACALHYEGGRLRVAATRGDGSVGDDITVNVLEIKDVPAKIPTKETIEVRGEIYMRLSVFAKFKAAGMANPRNLTAGAIKQKDKAKSAAYELSFAAYDLIGTRADSQVAELEELARFGFAKVDYLVLERNRVMEGFEKFTEWRPTLDYEIDGVVYKVDAIKEQRRLGQTSHHPRFAIAYKFQGDSGISVLRQVEWSVARTGAITPVAIVDPVNLSGVTVTRASLHNVAFIGNLGLTLGAHVTLVRRGGVIPNLENVTTPGTDPVVIPEQCPSCGSPVRRDRDFIFCTTPSTCKSAVIGQLAHYAATIGMLGFGDAILEHGYKAAILRSPVDFYALRWEDIAKFERSGEKIAKKLVAEVDKKRSLELATFLRALGISELGKHVSAILADRYRTLDAVLEVTEEGLLETHSIGASIAKSVVAGLAEARPLIDALRAHVTIVAPAHHEGDGEGPLANLSFVFTGKMVAFSRSEAEKRVRTLGGAVLSSVTKQLTYLVVGADKSGPKSTKEKAAEKLIGQGAPLKVLSEDELLAMLEGR</sequence>
<feature type="binding site" evidence="11">
    <location>
        <position position="286"/>
    </location>
    <ligand>
        <name>NAD(+)</name>
        <dbReference type="ChEBI" id="CHEBI:57540"/>
    </ligand>
</feature>
<keyword evidence="7 11" id="KW-0460">Magnesium</keyword>
<dbReference type="GO" id="GO:0003911">
    <property type="term" value="F:DNA ligase (NAD+) activity"/>
    <property type="evidence" value="ECO:0007669"/>
    <property type="project" value="UniProtKB-EC"/>
</dbReference>
<comment type="cofactor">
    <cofactor evidence="11">
        <name>Mg(2+)</name>
        <dbReference type="ChEBI" id="CHEBI:18420"/>
    </cofactor>
    <cofactor evidence="11">
        <name>Mn(2+)</name>
        <dbReference type="ChEBI" id="CHEBI:29035"/>
    </cofactor>
</comment>
<feature type="binding site" evidence="11">
    <location>
        <position position="262"/>
    </location>
    <ligand>
        <name>NAD(+)</name>
        <dbReference type="ChEBI" id="CHEBI:57540"/>
    </ligand>
</feature>
<feature type="domain" description="BRCT" evidence="12">
    <location>
        <begin position="553"/>
        <end position="641"/>
    </location>
</feature>
<evidence type="ECO:0000256" key="2">
    <source>
        <dbReference type="ARBA" id="ARBA00022598"/>
    </source>
</evidence>
<dbReference type="InterPro" id="IPR041663">
    <property type="entry name" value="DisA/LigA_HHH"/>
</dbReference>
<dbReference type="SMART" id="SM00292">
    <property type="entry name" value="BRCT"/>
    <property type="match status" value="1"/>
</dbReference>
<evidence type="ECO:0000256" key="9">
    <source>
        <dbReference type="ARBA" id="ARBA00023204"/>
    </source>
</evidence>
<dbReference type="InterPro" id="IPR001357">
    <property type="entry name" value="BRCT_dom"/>
</dbReference>
<dbReference type="InterPro" id="IPR018239">
    <property type="entry name" value="DNA_ligase_AS"/>
</dbReference>
<comment type="catalytic activity">
    <reaction evidence="10 11">
        <text>NAD(+) + (deoxyribonucleotide)n-3'-hydroxyl + 5'-phospho-(deoxyribonucleotide)m = (deoxyribonucleotide)n+m + AMP + beta-nicotinamide D-nucleotide.</text>
        <dbReference type="EC" id="6.5.1.2"/>
    </reaction>
</comment>
<dbReference type="Pfam" id="PF12826">
    <property type="entry name" value="HHH_2"/>
    <property type="match status" value="1"/>
</dbReference>
<name>A0ABZ2LEP7_9BACT</name>
<feature type="binding site" evidence="11">
    <location>
        <position position="398"/>
    </location>
    <ligand>
        <name>Zn(2+)</name>
        <dbReference type="ChEBI" id="CHEBI:29105"/>
    </ligand>
</feature>
<feature type="binding site" evidence="11">
    <location>
        <position position="392"/>
    </location>
    <ligand>
        <name>Zn(2+)</name>
        <dbReference type="ChEBI" id="CHEBI:29105"/>
    </ligand>
</feature>
<dbReference type="Gene3D" id="1.10.150.20">
    <property type="entry name" value="5' to 3' exonuclease, C-terminal subdomain"/>
    <property type="match status" value="2"/>
</dbReference>
<dbReference type="Proteomes" id="UP001374803">
    <property type="component" value="Chromosome"/>
</dbReference>
<dbReference type="NCBIfam" id="NF005932">
    <property type="entry name" value="PRK07956.1"/>
    <property type="match status" value="1"/>
</dbReference>
<proteinExistence type="inferred from homology"/>
<accession>A0ABZ2LEP7</accession>
<evidence type="ECO:0000256" key="1">
    <source>
        <dbReference type="ARBA" id="ARBA00004067"/>
    </source>
</evidence>
<dbReference type="PIRSF" id="PIRSF001604">
    <property type="entry name" value="LigA"/>
    <property type="match status" value="1"/>
</dbReference>
<feature type="binding site" evidence="11">
    <location>
        <position position="124"/>
    </location>
    <ligand>
        <name>NAD(+)</name>
        <dbReference type="ChEBI" id="CHEBI:57540"/>
    </ligand>
</feature>
<reference evidence="13" key="1">
    <citation type="submission" date="2021-12" db="EMBL/GenBank/DDBJ databases">
        <title>Discovery of the Pendulisporaceae a myxobacterial family with distinct sporulation behavior and unique specialized metabolism.</title>
        <authorList>
            <person name="Garcia R."/>
            <person name="Popoff A."/>
            <person name="Bader C.D."/>
            <person name="Loehr J."/>
            <person name="Walesch S."/>
            <person name="Walt C."/>
            <person name="Boldt J."/>
            <person name="Bunk B."/>
            <person name="Haeckl F.J.F.P.J."/>
            <person name="Gunesch A.P."/>
            <person name="Birkelbach J."/>
            <person name="Nuebel U."/>
            <person name="Pietschmann T."/>
            <person name="Bach T."/>
            <person name="Mueller R."/>
        </authorList>
    </citation>
    <scope>NUCLEOTIDE SEQUENCE</scope>
    <source>
        <strain evidence="13">MSr11367</strain>
    </source>
</reference>
<dbReference type="PROSITE" id="PS50172">
    <property type="entry name" value="BRCT"/>
    <property type="match status" value="1"/>
</dbReference>
<protein>
    <recommendedName>
        <fullName evidence="11">DNA ligase</fullName>
        <ecNumber evidence="11">6.5.1.2</ecNumber>
    </recommendedName>
    <alternativeName>
        <fullName evidence="11">Polydeoxyribonucleotide synthase [NAD(+)]</fullName>
    </alternativeName>
</protein>
<dbReference type="Gene3D" id="3.40.50.10190">
    <property type="entry name" value="BRCT domain"/>
    <property type="match status" value="1"/>
</dbReference>
<feature type="binding site" evidence="11">
    <location>
        <position position="379"/>
    </location>
    <ligand>
        <name>Zn(2+)</name>
        <dbReference type="ChEBI" id="CHEBI:29105"/>
    </ligand>
</feature>
<evidence type="ECO:0000256" key="11">
    <source>
        <dbReference type="HAMAP-Rule" id="MF_01588"/>
    </source>
</evidence>
<evidence type="ECO:0000256" key="6">
    <source>
        <dbReference type="ARBA" id="ARBA00022833"/>
    </source>
</evidence>
<dbReference type="Pfam" id="PF01653">
    <property type="entry name" value="DNA_ligase_aden"/>
    <property type="match status" value="1"/>
</dbReference>
<feature type="active site" description="N6-AMP-lysine intermediate" evidence="11">
    <location>
        <position position="103"/>
    </location>
</feature>
<evidence type="ECO:0000313" key="13">
    <source>
        <dbReference type="EMBL" id="WXB09413.1"/>
    </source>
</evidence>
<keyword evidence="14" id="KW-1185">Reference proteome</keyword>
<comment type="caution">
    <text evidence="11">Lacks conserved residue(s) required for the propagation of feature annotation.</text>
</comment>
<dbReference type="InterPro" id="IPR036420">
    <property type="entry name" value="BRCT_dom_sf"/>
</dbReference>
<dbReference type="PROSITE" id="PS01055">
    <property type="entry name" value="DNA_LIGASE_N1"/>
    <property type="match status" value="1"/>
</dbReference>
<keyword evidence="4 11" id="KW-0479">Metal-binding</keyword>
<dbReference type="HAMAP" id="MF_01588">
    <property type="entry name" value="DNA_ligase_A"/>
    <property type="match status" value="1"/>
</dbReference>
<dbReference type="EMBL" id="CP089983">
    <property type="protein sequence ID" value="WXB09413.1"/>
    <property type="molecule type" value="Genomic_DNA"/>
</dbReference>
<keyword evidence="6 11" id="KW-0862">Zinc</keyword>
<keyword evidence="11" id="KW-0464">Manganese</keyword>
<keyword evidence="8 11" id="KW-0520">NAD</keyword>
<evidence type="ECO:0000313" key="14">
    <source>
        <dbReference type="Proteomes" id="UP001374803"/>
    </source>
</evidence>
<evidence type="ECO:0000256" key="8">
    <source>
        <dbReference type="ARBA" id="ARBA00023027"/>
    </source>
</evidence>
<dbReference type="InterPro" id="IPR013839">
    <property type="entry name" value="DNAligase_adenylation"/>
</dbReference>
<dbReference type="Pfam" id="PF03120">
    <property type="entry name" value="OB_DNA_ligase"/>
    <property type="match status" value="1"/>
</dbReference>
<dbReference type="SUPFAM" id="SSF56091">
    <property type="entry name" value="DNA ligase/mRNA capping enzyme, catalytic domain"/>
    <property type="match status" value="1"/>
</dbReference>
<dbReference type="Gene3D" id="1.10.287.610">
    <property type="entry name" value="Helix hairpin bin"/>
    <property type="match status" value="1"/>
</dbReference>